<dbReference type="InterPro" id="IPR051049">
    <property type="entry name" value="Dienelactone_hydrolase-like"/>
</dbReference>
<dbReference type="InterPro" id="IPR029058">
    <property type="entry name" value="AB_hydrolase_fold"/>
</dbReference>
<dbReference type="Proteomes" id="UP000476030">
    <property type="component" value="Unassembled WGS sequence"/>
</dbReference>
<dbReference type="PANTHER" id="PTHR46623">
    <property type="entry name" value="CARBOXYMETHYLENEBUTENOLIDASE-RELATED"/>
    <property type="match status" value="1"/>
</dbReference>
<evidence type="ECO:0000313" key="3">
    <source>
        <dbReference type="Proteomes" id="UP000476030"/>
    </source>
</evidence>
<dbReference type="RefSeq" id="WP_161317218.1">
    <property type="nucleotide sequence ID" value="NZ_WTUW01000009.1"/>
</dbReference>
<evidence type="ECO:0000313" key="2">
    <source>
        <dbReference type="EMBL" id="MZR32468.1"/>
    </source>
</evidence>
<dbReference type="Pfam" id="PF01738">
    <property type="entry name" value="DLH"/>
    <property type="match status" value="1"/>
</dbReference>
<dbReference type="PANTHER" id="PTHR46623:SF6">
    <property type="entry name" value="ALPHA_BETA-HYDROLASES SUPERFAMILY PROTEIN"/>
    <property type="match status" value="1"/>
</dbReference>
<keyword evidence="3" id="KW-1185">Reference proteome</keyword>
<feature type="domain" description="Dienelactone hydrolase" evidence="1">
    <location>
        <begin position="16"/>
        <end position="217"/>
    </location>
</feature>
<keyword evidence="2" id="KW-0378">Hydrolase</keyword>
<proteinExistence type="predicted"/>
<organism evidence="2 3">
    <name type="scientific">Sneathiella litorea</name>
    <dbReference type="NCBI Taxonomy" id="2606216"/>
    <lineage>
        <taxon>Bacteria</taxon>
        <taxon>Pseudomonadati</taxon>
        <taxon>Pseudomonadota</taxon>
        <taxon>Alphaproteobacteria</taxon>
        <taxon>Sneathiellales</taxon>
        <taxon>Sneathiellaceae</taxon>
        <taxon>Sneathiella</taxon>
    </lineage>
</organism>
<gene>
    <name evidence="2" type="ORF">GQE98_17645</name>
</gene>
<dbReference type="SUPFAM" id="SSF53474">
    <property type="entry name" value="alpha/beta-Hydrolases"/>
    <property type="match status" value="1"/>
</dbReference>
<reference evidence="2 3" key="1">
    <citation type="submission" date="2019-12" db="EMBL/GenBank/DDBJ databases">
        <title>Snethiella sp. nov. sp. isolated from sea sand.</title>
        <authorList>
            <person name="Kim J."/>
            <person name="Jeong S.E."/>
            <person name="Jung H.S."/>
            <person name="Jeon C.O."/>
        </authorList>
    </citation>
    <scope>NUCLEOTIDE SEQUENCE [LARGE SCALE GENOMIC DNA]</scope>
    <source>
        <strain evidence="2 3">DP05</strain>
    </source>
</reference>
<dbReference type="InterPro" id="IPR002925">
    <property type="entry name" value="Dienelactn_hydro"/>
</dbReference>
<evidence type="ECO:0000259" key="1">
    <source>
        <dbReference type="Pfam" id="PF01738"/>
    </source>
</evidence>
<protein>
    <submittedName>
        <fullName evidence="2">Dienelactone hydrolase family protein</fullName>
    </submittedName>
</protein>
<name>A0A6L8WBL6_9PROT</name>
<accession>A0A6L8WBL6</accession>
<dbReference type="AlphaFoldDB" id="A0A6L8WBL6"/>
<dbReference type="GO" id="GO:0016787">
    <property type="term" value="F:hydrolase activity"/>
    <property type="evidence" value="ECO:0007669"/>
    <property type="project" value="UniProtKB-KW"/>
</dbReference>
<sequence length="218" mass="23372">MGEIIELTAADGHKLNAYKATPTATAKGGVVILQEIFGVNSHIKNVCDGYAKQGYVAIAPALFDRVAPNITLAYEQDDIQQGLGYMKKVDSDDALKDIDAAAKLLADAGNVAVIGYCWGGSLAYLAACRLPSIDKAVGYYGGQIPQTIEEEPKVPIILHFGDKDASIPMSAVEDVKTRRPDIPVYVYPAGHGFNCDHRGSYDAESAHLALERTLEFIG</sequence>
<dbReference type="Gene3D" id="3.40.50.1820">
    <property type="entry name" value="alpha/beta hydrolase"/>
    <property type="match status" value="1"/>
</dbReference>
<comment type="caution">
    <text evidence="2">The sequence shown here is derived from an EMBL/GenBank/DDBJ whole genome shotgun (WGS) entry which is preliminary data.</text>
</comment>
<dbReference type="EMBL" id="WTUW01000009">
    <property type="protein sequence ID" value="MZR32468.1"/>
    <property type="molecule type" value="Genomic_DNA"/>
</dbReference>